<reference evidence="2" key="1">
    <citation type="journal article" date="2021" name="Front. Microbiol.">
        <title>Comprehensive Comparative Genomics and Phenotyping of Methylobacterium Species.</title>
        <authorList>
            <person name="Alessa O."/>
            <person name="Ogura Y."/>
            <person name="Fujitani Y."/>
            <person name="Takami H."/>
            <person name="Hayashi T."/>
            <person name="Sahin N."/>
            <person name="Tani A."/>
        </authorList>
    </citation>
    <scope>NUCLEOTIDE SEQUENCE</scope>
    <source>
        <strain evidence="2">LMG 23639</strain>
    </source>
</reference>
<protein>
    <submittedName>
        <fullName evidence="2">Uncharacterized protein</fullName>
    </submittedName>
</protein>
<reference evidence="2" key="2">
    <citation type="submission" date="2021-08" db="EMBL/GenBank/DDBJ databases">
        <authorList>
            <person name="Tani A."/>
            <person name="Ola A."/>
            <person name="Ogura Y."/>
            <person name="Katsura K."/>
            <person name="Hayashi T."/>
        </authorList>
    </citation>
    <scope>NUCLEOTIDE SEQUENCE</scope>
    <source>
        <strain evidence="2">LMG 23639</strain>
    </source>
</reference>
<keyword evidence="3" id="KW-1185">Reference proteome</keyword>
<feature type="region of interest" description="Disordered" evidence="1">
    <location>
        <begin position="255"/>
        <end position="284"/>
    </location>
</feature>
<gene>
    <name evidence="2" type="ORF">AOPFMNJM_0582</name>
</gene>
<evidence type="ECO:0000313" key="3">
    <source>
        <dbReference type="Proteomes" id="UP001055102"/>
    </source>
</evidence>
<dbReference type="Proteomes" id="UP001055102">
    <property type="component" value="Unassembled WGS sequence"/>
</dbReference>
<evidence type="ECO:0000256" key="1">
    <source>
        <dbReference type="SAM" id="MobiDB-lite"/>
    </source>
</evidence>
<dbReference type="EMBL" id="BPQR01000010">
    <property type="protein sequence ID" value="GJE05284.1"/>
    <property type="molecule type" value="Genomic_DNA"/>
</dbReference>
<proteinExistence type="predicted"/>
<organism evidence="2 3">
    <name type="scientific">Methylobacterium jeotgali</name>
    <dbReference type="NCBI Taxonomy" id="381630"/>
    <lineage>
        <taxon>Bacteria</taxon>
        <taxon>Pseudomonadati</taxon>
        <taxon>Pseudomonadota</taxon>
        <taxon>Alphaproteobacteria</taxon>
        <taxon>Hyphomicrobiales</taxon>
        <taxon>Methylobacteriaceae</taxon>
        <taxon>Methylobacterium</taxon>
    </lineage>
</organism>
<accession>A0ABQ4SRZ8</accession>
<name>A0ABQ4SRZ8_9HYPH</name>
<dbReference type="RefSeq" id="WP_238273975.1">
    <property type="nucleotide sequence ID" value="NZ_BPQR01000010.1"/>
</dbReference>
<comment type="caution">
    <text evidence="2">The sequence shown here is derived from an EMBL/GenBank/DDBJ whole genome shotgun (WGS) entry which is preliminary data.</text>
</comment>
<sequence>MVVGFFSDDGSALYAALLVSCGLACVDRGMTVIEGAEIGRPSLEPSIKDSAAIRTELVAALIAARADESRDVAFAAPLDLLHDCSVAAHLDVAVVSGGDPMQARRAERAAGYAAVGRMVPEAGRPEPDRPVSGRPWTLQFGPWRRPVRAARYRTWRQGRGALPAARTLPVEIPLPGRSVKAAMERGLPTLEALRIGILLAATLEVAASDPDATTIEPATMADLMFPASHPTDQALAERLTGLADRLEDIERTLADEHGPSSLFPRGWTRQRRRDGRPSRTGVAGWAQEVRPGSDVSACGR</sequence>
<evidence type="ECO:0000313" key="2">
    <source>
        <dbReference type="EMBL" id="GJE05284.1"/>
    </source>
</evidence>